<dbReference type="SUPFAM" id="SSF53850">
    <property type="entry name" value="Periplasmic binding protein-like II"/>
    <property type="match status" value="1"/>
</dbReference>
<dbReference type="KEGG" id="meg:DKB62_07405"/>
<accession>A0A346AZV6</accession>
<comment type="similarity">
    <text evidence="1">Belongs to the phosphate/phosphite/phosphonate binding protein family.</text>
</comment>
<dbReference type="AlphaFoldDB" id="A0A346AZV6"/>
<feature type="signal peptide" evidence="3">
    <location>
        <begin position="1"/>
        <end position="23"/>
    </location>
</feature>
<dbReference type="GO" id="GO:0043190">
    <property type="term" value="C:ATP-binding cassette (ABC) transporter complex"/>
    <property type="evidence" value="ECO:0007669"/>
    <property type="project" value="InterPro"/>
</dbReference>
<dbReference type="RefSeq" id="WP_095629076.1">
    <property type="nucleotide sequence ID" value="NZ_CP029462.1"/>
</dbReference>
<dbReference type="Proteomes" id="UP000254337">
    <property type="component" value="Chromosome"/>
</dbReference>
<evidence type="ECO:0000313" key="5">
    <source>
        <dbReference type="Proteomes" id="UP000254337"/>
    </source>
</evidence>
<keyword evidence="2 3" id="KW-0732">Signal</keyword>
<dbReference type="InterPro" id="IPR005770">
    <property type="entry name" value="PhnD"/>
</dbReference>
<dbReference type="CDD" id="cd13571">
    <property type="entry name" value="PBP2_PnhD_1"/>
    <property type="match status" value="1"/>
</dbReference>
<dbReference type="Pfam" id="PF12974">
    <property type="entry name" value="Phosphonate-bd"/>
    <property type="match status" value="1"/>
</dbReference>
<dbReference type="EMBL" id="CP029462">
    <property type="protein sequence ID" value="AXL21399.1"/>
    <property type="molecule type" value="Genomic_DNA"/>
</dbReference>
<dbReference type="GO" id="GO:0055085">
    <property type="term" value="P:transmembrane transport"/>
    <property type="evidence" value="ECO:0007669"/>
    <property type="project" value="InterPro"/>
</dbReference>
<evidence type="ECO:0000313" key="4">
    <source>
        <dbReference type="EMBL" id="AXL21399.1"/>
    </source>
</evidence>
<dbReference type="OrthoDB" id="9781943at2"/>
<name>A0A346AZV6_9FIRM</name>
<dbReference type="Gene3D" id="3.40.190.10">
    <property type="entry name" value="Periplasmic binding protein-like II"/>
    <property type="match status" value="2"/>
</dbReference>
<dbReference type="PANTHER" id="PTHR35841">
    <property type="entry name" value="PHOSPHONATES-BINDING PERIPLASMIC PROTEIN"/>
    <property type="match status" value="1"/>
</dbReference>
<gene>
    <name evidence="4" type="ORF">DKB62_07405</name>
</gene>
<feature type="chain" id="PRO_5038960946" evidence="3">
    <location>
        <begin position="24"/>
        <end position="312"/>
    </location>
</feature>
<proteinExistence type="inferred from homology"/>
<evidence type="ECO:0000256" key="2">
    <source>
        <dbReference type="ARBA" id="ARBA00022729"/>
    </source>
</evidence>
<keyword evidence="5" id="KW-1185">Reference proteome</keyword>
<dbReference type="NCBIfam" id="TIGR01098">
    <property type="entry name" value="3A0109s03R"/>
    <property type="match status" value="1"/>
</dbReference>
<sequence length="312" mass="34777">MKRSKTWLRLLAAAAAAVLMCCAGCDRPAGNIDFTQTQPQTAPAATASSVQPLRIAFASVMSPKETRQSYQQFVNHISQERQKPAVLLQKRTYEELNKLMDNGGADIAFFSTGAYSAYRGKTPIELLAMTQTNGSVLYQTYLIAASDSDITDFSQLQGRVFAFTDPLSYSGRQAIDFLLLDMNTSASAYFKSTFYTYNHDKSIWAVANHLADAASVDSQIYDFVNRRNPQLCEKVRVFAVLPAAPTGPVVMRSDLPDAEKAELRRIFYSMDQDPALHEAMQRTLIDKFVPPEPELYAALRHKYSIRNNVPGE</sequence>
<protein>
    <submittedName>
        <fullName evidence="4">Phosphate/phosphite/phosphonate ABC transporter substrate-binding protein</fullName>
    </submittedName>
</protein>
<reference evidence="4 5" key="1">
    <citation type="submission" date="2018-05" db="EMBL/GenBank/DDBJ databases">
        <title>Complete genome sequence of Megasphaera sp. AJH120T, isolated from the ceca of a chicken.</title>
        <authorList>
            <person name="Maki J."/>
            <person name="Looft T."/>
        </authorList>
    </citation>
    <scope>NUCLEOTIDE SEQUENCE [LARGE SCALE GENOMIC DNA]</scope>
    <source>
        <strain evidence="4 5">AJH120</strain>
    </source>
</reference>
<dbReference type="PANTHER" id="PTHR35841:SF1">
    <property type="entry name" value="PHOSPHONATES-BINDING PERIPLASMIC PROTEIN"/>
    <property type="match status" value="1"/>
</dbReference>
<evidence type="ECO:0000256" key="3">
    <source>
        <dbReference type="SAM" id="SignalP"/>
    </source>
</evidence>
<evidence type="ECO:0000256" key="1">
    <source>
        <dbReference type="ARBA" id="ARBA00007162"/>
    </source>
</evidence>
<organism evidence="4 5">
    <name type="scientific">Megasphaera stantonii</name>
    <dbReference type="NCBI Taxonomy" id="2144175"/>
    <lineage>
        <taxon>Bacteria</taxon>
        <taxon>Bacillati</taxon>
        <taxon>Bacillota</taxon>
        <taxon>Negativicutes</taxon>
        <taxon>Veillonellales</taxon>
        <taxon>Veillonellaceae</taxon>
        <taxon>Megasphaera</taxon>
    </lineage>
</organism>